<feature type="transmembrane region" description="Helical" evidence="13">
    <location>
        <begin position="72"/>
        <end position="94"/>
    </location>
</feature>
<dbReference type="PIRSF" id="PIRSF001773">
    <property type="entry name" value="COX10"/>
    <property type="match status" value="1"/>
</dbReference>
<feature type="transmembrane region" description="Helical" evidence="13">
    <location>
        <begin position="170"/>
        <end position="192"/>
    </location>
</feature>
<evidence type="ECO:0000256" key="1">
    <source>
        <dbReference type="ARBA" id="ARBA00004013"/>
    </source>
</evidence>
<keyword evidence="5" id="KW-0808">Transferase</keyword>
<comment type="caution">
    <text evidence="14">The sequence shown here is derived from an EMBL/GenBank/DDBJ whole genome shotgun (WGS) entry which is preliminary data.</text>
</comment>
<keyword evidence="6 13" id="KW-0812">Transmembrane</keyword>
<dbReference type="FunFam" id="1.10.357.140:FF:000004">
    <property type="entry name" value="Protoheme IX farnesyltransferase, mitochondrial"/>
    <property type="match status" value="1"/>
</dbReference>
<comment type="subcellular location">
    <subcellularLocation>
        <location evidence="2">Mitochondrion membrane</location>
        <topology evidence="2">Multi-pass membrane protein</topology>
    </subcellularLocation>
</comment>
<evidence type="ECO:0000256" key="5">
    <source>
        <dbReference type="ARBA" id="ARBA00022679"/>
    </source>
</evidence>
<comment type="similarity">
    <text evidence="3">Belongs to the UbiA prenyltransferase family.</text>
</comment>
<keyword evidence="8 13" id="KW-1133">Transmembrane helix</keyword>
<dbReference type="EMBL" id="ML996092">
    <property type="protein sequence ID" value="KAF2148762.1"/>
    <property type="molecule type" value="Genomic_DNA"/>
</dbReference>
<dbReference type="InterPro" id="IPR000537">
    <property type="entry name" value="UbiA_prenyltransferase"/>
</dbReference>
<accession>A0A9P4IRL5</accession>
<evidence type="ECO:0000256" key="13">
    <source>
        <dbReference type="SAM" id="Phobius"/>
    </source>
</evidence>
<protein>
    <recommendedName>
        <fullName evidence="4">Protoheme IX farnesyltransferase, mitochondrial</fullName>
    </recommendedName>
    <alternativeName>
        <fullName evidence="12">Heme O synthase</fullName>
    </alternativeName>
</protein>
<evidence type="ECO:0000256" key="9">
    <source>
        <dbReference type="ARBA" id="ARBA00023128"/>
    </source>
</evidence>
<proteinExistence type="inferred from homology"/>
<feature type="transmembrane region" description="Helical" evidence="13">
    <location>
        <begin position="268"/>
        <end position="287"/>
    </location>
</feature>
<keyword evidence="9" id="KW-0496">Mitochondrion</keyword>
<evidence type="ECO:0000256" key="6">
    <source>
        <dbReference type="ARBA" id="ARBA00022692"/>
    </source>
</evidence>
<feature type="transmembrane region" description="Helical" evidence="13">
    <location>
        <begin position="142"/>
        <end position="158"/>
    </location>
</feature>
<feature type="non-terminal residue" evidence="14">
    <location>
        <position position="369"/>
    </location>
</feature>
<evidence type="ECO:0000256" key="2">
    <source>
        <dbReference type="ARBA" id="ARBA00004225"/>
    </source>
</evidence>
<dbReference type="PANTHER" id="PTHR43448:SF2">
    <property type="entry name" value="PROTOHEME IX FARNESYLTRANSFERASE, MITOCHONDRIAL"/>
    <property type="match status" value="1"/>
</dbReference>
<dbReference type="InterPro" id="IPR044878">
    <property type="entry name" value="UbiA_sf"/>
</dbReference>
<gene>
    <name evidence="14" type="ORF">K461DRAFT_209337</name>
</gene>
<comment type="function">
    <text evidence="1">Converts protoheme IX and farnesyl diphosphate to heme O.</text>
</comment>
<keyword evidence="15" id="KW-1185">Reference proteome</keyword>
<dbReference type="GO" id="GO:0008495">
    <property type="term" value="F:protoheme IX farnesyltransferase activity"/>
    <property type="evidence" value="ECO:0007669"/>
    <property type="project" value="InterPro"/>
</dbReference>
<dbReference type="Pfam" id="PF01040">
    <property type="entry name" value="UbiA"/>
    <property type="match status" value="1"/>
</dbReference>
<dbReference type="Proteomes" id="UP000799439">
    <property type="component" value="Unassembled WGS sequence"/>
</dbReference>
<evidence type="ECO:0000313" key="14">
    <source>
        <dbReference type="EMBL" id="KAF2148762.1"/>
    </source>
</evidence>
<reference evidence="14" key="1">
    <citation type="journal article" date="2020" name="Stud. Mycol.">
        <title>101 Dothideomycetes genomes: a test case for predicting lifestyles and emergence of pathogens.</title>
        <authorList>
            <person name="Haridas S."/>
            <person name="Albert R."/>
            <person name="Binder M."/>
            <person name="Bloem J."/>
            <person name="Labutti K."/>
            <person name="Salamov A."/>
            <person name="Andreopoulos B."/>
            <person name="Baker S."/>
            <person name="Barry K."/>
            <person name="Bills G."/>
            <person name="Bluhm B."/>
            <person name="Cannon C."/>
            <person name="Castanera R."/>
            <person name="Culley D."/>
            <person name="Daum C."/>
            <person name="Ezra D."/>
            <person name="Gonzalez J."/>
            <person name="Henrissat B."/>
            <person name="Kuo A."/>
            <person name="Liang C."/>
            <person name="Lipzen A."/>
            <person name="Lutzoni F."/>
            <person name="Magnuson J."/>
            <person name="Mondo S."/>
            <person name="Nolan M."/>
            <person name="Ohm R."/>
            <person name="Pangilinan J."/>
            <person name="Park H.-J."/>
            <person name="Ramirez L."/>
            <person name="Alfaro M."/>
            <person name="Sun H."/>
            <person name="Tritt A."/>
            <person name="Yoshinaga Y."/>
            <person name="Zwiers L.-H."/>
            <person name="Turgeon B."/>
            <person name="Goodwin S."/>
            <person name="Spatafora J."/>
            <person name="Crous P."/>
            <person name="Grigoriev I."/>
        </authorList>
    </citation>
    <scope>NUCLEOTIDE SEQUENCE</scope>
    <source>
        <strain evidence="14">CBS 260.36</strain>
    </source>
</reference>
<evidence type="ECO:0000256" key="10">
    <source>
        <dbReference type="ARBA" id="ARBA00023133"/>
    </source>
</evidence>
<evidence type="ECO:0000313" key="15">
    <source>
        <dbReference type="Proteomes" id="UP000799439"/>
    </source>
</evidence>
<feature type="transmembrane region" description="Helical" evidence="13">
    <location>
        <begin position="212"/>
        <end position="232"/>
    </location>
</feature>
<organism evidence="14 15">
    <name type="scientific">Myriangium duriaei CBS 260.36</name>
    <dbReference type="NCBI Taxonomy" id="1168546"/>
    <lineage>
        <taxon>Eukaryota</taxon>
        <taxon>Fungi</taxon>
        <taxon>Dikarya</taxon>
        <taxon>Ascomycota</taxon>
        <taxon>Pezizomycotina</taxon>
        <taxon>Dothideomycetes</taxon>
        <taxon>Dothideomycetidae</taxon>
        <taxon>Myriangiales</taxon>
        <taxon>Myriangiaceae</taxon>
        <taxon>Myriangium</taxon>
    </lineage>
</organism>
<keyword evidence="7" id="KW-0809">Transit peptide</keyword>
<evidence type="ECO:0000256" key="12">
    <source>
        <dbReference type="ARBA" id="ARBA00030253"/>
    </source>
</evidence>
<dbReference type="Gene3D" id="1.10.357.140">
    <property type="entry name" value="UbiA prenyltransferase"/>
    <property type="match status" value="1"/>
</dbReference>
<evidence type="ECO:0000256" key="11">
    <source>
        <dbReference type="ARBA" id="ARBA00023136"/>
    </source>
</evidence>
<feature type="non-terminal residue" evidence="14">
    <location>
        <position position="1"/>
    </location>
</feature>
<dbReference type="CDD" id="cd13957">
    <property type="entry name" value="PT_UbiA_Cox10"/>
    <property type="match status" value="1"/>
</dbReference>
<sequence length="369" mass="39713">PLPLDASSTLSSMAGAAPAMSLKRRLLAYLSLTKPRLATLIVLTTTASYSLYPVPSLLSVSATQTPSLSTLTLLFLTTGTFSVVASANTLNMLLEPAHDAKMSRTRNRPLVRGLIRPRGAILFAIATAIAGTSILWYGVNPTTAALGATNIVLYAFVYTPMKRLSIANTWVGAVVGAIPPLMGWTAAGGHYLTAPTRPDTSAWEQLRAEAAALLLSPQASGGYLLAALLFAWQFPHFNALSHPIRHEYAAAGYKMAVSLAPRLNARVALRYAILMFPICAGLSAVGVTDRGFLVTSSVVNGWMAREAWRFWRTGGGESKEAAKAARGLFWASVWHLPLVLVFAMAQKKGLWESVWRGIVGEEDDEWEEV</sequence>
<dbReference type="AlphaFoldDB" id="A0A9P4IRL5"/>
<name>A0A9P4IRL5_9PEZI</name>
<dbReference type="GO" id="GO:0031966">
    <property type="term" value="C:mitochondrial membrane"/>
    <property type="evidence" value="ECO:0007669"/>
    <property type="project" value="UniProtKB-SubCell"/>
</dbReference>
<evidence type="ECO:0000256" key="4">
    <source>
        <dbReference type="ARBA" id="ARBA00016335"/>
    </source>
</evidence>
<evidence type="ECO:0000256" key="3">
    <source>
        <dbReference type="ARBA" id="ARBA00005985"/>
    </source>
</evidence>
<dbReference type="HAMAP" id="MF_00154">
    <property type="entry name" value="CyoE_CtaB"/>
    <property type="match status" value="1"/>
</dbReference>
<evidence type="ECO:0000256" key="8">
    <source>
        <dbReference type="ARBA" id="ARBA00022989"/>
    </source>
</evidence>
<dbReference type="PANTHER" id="PTHR43448">
    <property type="entry name" value="PROTOHEME IX FARNESYLTRANSFERASE, MITOCHONDRIAL"/>
    <property type="match status" value="1"/>
</dbReference>
<dbReference type="InterPro" id="IPR016315">
    <property type="entry name" value="Protohaem_IX_farnesylTrfase_mt"/>
</dbReference>
<dbReference type="InterPro" id="IPR006369">
    <property type="entry name" value="Protohaem_IX_farnesylTrfase"/>
</dbReference>
<dbReference type="OrthoDB" id="5211at2759"/>
<keyword evidence="11 13" id="KW-0472">Membrane</keyword>
<evidence type="ECO:0000256" key="7">
    <source>
        <dbReference type="ARBA" id="ARBA00022946"/>
    </source>
</evidence>
<dbReference type="GO" id="GO:0006784">
    <property type="term" value="P:heme A biosynthetic process"/>
    <property type="evidence" value="ECO:0007669"/>
    <property type="project" value="TreeGrafter"/>
</dbReference>
<keyword evidence="10" id="KW-0350">Heme biosynthesis</keyword>
<feature type="transmembrane region" description="Helical" evidence="13">
    <location>
        <begin position="115"/>
        <end position="136"/>
    </location>
</feature>